<feature type="region of interest" description="Disordered" evidence="1">
    <location>
        <begin position="1"/>
        <end position="20"/>
    </location>
</feature>
<evidence type="ECO:0000313" key="2">
    <source>
        <dbReference type="EMBL" id="MEQ7845893.1"/>
    </source>
</evidence>
<dbReference type="PANTHER" id="PTHR43664:SF1">
    <property type="entry name" value="BETA-METHYLMALYL-COA DEHYDRATASE"/>
    <property type="match status" value="1"/>
</dbReference>
<proteinExistence type="predicted"/>
<dbReference type="Gene3D" id="3.10.129.10">
    <property type="entry name" value="Hotdog Thioesterase"/>
    <property type="match status" value="1"/>
</dbReference>
<gene>
    <name evidence="2" type="ORF">V6R90_01290</name>
</gene>
<reference evidence="2 3" key="1">
    <citation type="submission" date="2024-02" db="EMBL/GenBank/DDBJ databases">
        <title>Full genome sequence of Nocardioides kribbensis.</title>
        <authorList>
            <person name="Poletto B.L."/>
            <person name="Silva G."/>
            <person name="Galante D."/>
            <person name="Campos K.R."/>
            <person name="Santos M.B.N."/>
            <person name="Sacchi C.T."/>
        </authorList>
    </citation>
    <scope>NUCLEOTIDE SEQUENCE [LARGE SCALE GENOMIC DNA]</scope>
    <source>
        <strain evidence="2 3">O4R</strain>
    </source>
</reference>
<feature type="region of interest" description="Disordered" evidence="1">
    <location>
        <begin position="172"/>
        <end position="197"/>
    </location>
</feature>
<evidence type="ECO:0000313" key="3">
    <source>
        <dbReference type="Proteomes" id="UP001482520"/>
    </source>
</evidence>
<organism evidence="2 3">
    <name type="scientific">Nocardioides kribbensis</name>
    <dbReference type="NCBI Taxonomy" id="305517"/>
    <lineage>
        <taxon>Bacteria</taxon>
        <taxon>Bacillati</taxon>
        <taxon>Actinomycetota</taxon>
        <taxon>Actinomycetes</taxon>
        <taxon>Propionibacteriales</taxon>
        <taxon>Nocardioidaceae</taxon>
        <taxon>Nocardioides</taxon>
    </lineage>
</organism>
<dbReference type="RefSeq" id="WP_324251266.1">
    <property type="nucleotide sequence ID" value="NZ_BAAAMM010000001.1"/>
</dbReference>
<dbReference type="CDD" id="cd03451">
    <property type="entry name" value="FkbR2"/>
    <property type="match status" value="1"/>
</dbReference>
<dbReference type="InterPro" id="IPR029069">
    <property type="entry name" value="HotDog_dom_sf"/>
</dbReference>
<dbReference type="InterPro" id="IPR048274">
    <property type="entry name" value="MC_hydratase"/>
</dbReference>
<accession>A0ABV1NTQ4</accession>
<protein>
    <submittedName>
        <fullName evidence="2">MaoC family dehydratase</fullName>
    </submittedName>
</protein>
<evidence type="ECO:0000256" key="1">
    <source>
        <dbReference type="SAM" id="MobiDB-lite"/>
    </source>
</evidence>
<dbReference type="InterPro" id="IPR052342">
    <property type="entry name" value="MCH/BMMD"/>
</dbReference>
<dbReference type="EMBL" id="JBEGDP010000001">
    <property type="protein sequence ID" value="MEQ7845893.1"/>
    <property type="molecule type" value="Genomic_DNA"/>
</dbReference>
<dbReference type="SUPFAM" id="SSF54637">
    <property type="entry name" value="Thioesterase/thiol ester dehydrase-isomerase"/>
    <property type="match status" value="1"/>
</dbReference>
<sequence>MACDTASGCTTTPDARARGEPMQFGRSYEEFEVGATYKHWPGKTVTEYDDHLFCLLTMNHHPLHLDVNYAGETTQFGKNVVVGNYVYSLLLGMSVADVSGKAIANLEVESLRHVAPTFHGDTLYGETTVLGKTESTSKDDRGVVHVETIGYNQDGKVVCVFRRKVMVPKENYLTQRGGEQPGRPVPQPDKNWAGPQA</sequence>
<dbReference type="PANTHER" id="PTHR43664">
    <property type="entry name" value="MONOAMINE OXIDASE-RELATED"/>
    <property type="match status" value="1"/>
</dbReference>
<dbReference type="Pfam" id="PF19315">
    <property type="entry name" value="MC_hydratase"/>
    <property type="match status" value="1"/>
</dbReference>
<comment type="caution">
    <text evidence="2">The sequence shown here is derived from an EMBL/GenBank/DDBJ whole genome shotgun (WGS) entry which is preliminary data.</text>
</comment>
<dbReference type="Proteomes" id="UP001482520">
    <property type="component" value="Unassembled WGS sequence"/>
</dbReference>
<name>A0ABV1NTQ4_9ACTN</name>
<keyword evidence="3" id="KW-1185">Reference proteome</keyword>